<feature type="region of interest" description="Disordered" evidence="1">
    <location>
        <begin position="1"/>
        <end position="120"/>
    </location>
</feature>
<dbReference type="VEuPathDB" id="HostDB:ENSMMUG00000058626"/>
<organism evidence="2 3">
    <name type="scientific">Macaca mulatta</name>
    <name type="common">Rhesus macaque</name>
    <dbReference type="NCBI Taxonomy" id="9544"/>
    <lineage>
        <taxon>Eukaryota</taxon>
        <taxon>Metazoa</taxon>
        <taxon>Chordata</taxon>
        <taxon>Craniata</taxon>
        <taxon>Vertebrata</taxon>
        <taxon>Euteleostomi</taxon>
        <taxon>Mammalia</taxon>
        <taxon>Eutheria</taxon>
        <taxon>Euarchontoglires</taxon>
        <taxon>Primates</taxon>
        <taxon>Haplorrhini</taxon>
        <taxon>Catarrhini</taxon>
        <taxon>Cercopithecidae</taxon>
        <taxon>Cercopithecinae</taxon>
        <taxon>Macaca</taxon>
    </lineage>
</organism>
<evidence type="ECO:0000313" key="2">
    <source>
        <dbReference type="Ensembl" id="ENSMMUP00000079272.1"/>
    </source>
</evidence>
<evidence type="ECO:0000256" key="1">
    <source>
        <dbReference type="SAM" id="MobiDB-lite"/>
    </source>
</evidence>
<accession>A0A5F8AMW7</accession>
<dbReference type="GeneTree" id="ENSGT01040000240559"/>
<reference evidence="2" key="3">
    <citation type="submission" date="2025-08" db="UniProtKB">
        <authorList>
            <consortium name="Ensembl"/>
        </authorList>
    </citation>
    <scope>IDENTIFICATION</scope>
    <source>
        <strain evidence="2">17573</strain>
    </source>
</reference>
<protein>
    <submittedName>
        <fullName evidence="2">Uncharacterized protein</fullName>
    </submittedName>
</protein>
<dbReference type="AlphaFoldDB" id="A0A5F8AMW7"/>
<name>A0A5F8AMW7_MACMU</name>
<evidence type="ECO:0000313" key="3">
    <source>
        <dbReference type="Proteomes" id="UP000006718"/>
    </source>
</evidence>
<dbReference type="Proteomes" id="UP000006718">
    <property type="component" value="Chromosome 8"/>
</dbReference>
<keyword evidence="3" id="KW-1185">Reference proteome</keyword>
<proteinExistence type="predicted"/>
<reference evidence="2" key="4">
    <citation type="submission" date="2025-09" db="UniProtKB">
        <authorList>
            <consortium name="Ensembl"/>
        </authorList>
    </citation>
    <scope>IDENTIFICATION</scope>
    <source>
        <strain evidence="2">17573</strain>
    </source>
</reference>
<dbReference type="InParanoid" id="A0A5F8AMW7"/>
<dbReference type="Ensembl" id="ENSMMUT00000083618.1">
    <property type="protein sequence ID" value="ENSMMUP00000079272.1"/>
    <property type="gene ID" value="ENSMMUG00000058626.1"/>
</dbReference>
<reference evidence="3" key="1">
    <citation type="journal article" date="2007" name="Science">
        <title>Evolutionary and biomedical insights from the rhesus macaque genome.</title>
        <authorList>
            <person name="Gibbs R.A."/>
            <person name="Rogers J."/>
            <person name="Katze M.G."/>
            <person name="Bumgarner R."/>
            <person name="Weinstock G.M."/>
            <person name="Mardis E.R."/>
            <person name="Remington K.A."/>
            <person name="Strausberg R.L."/>
            <person name="Venter J.C."/>
            <person name="Wilson R.K."/>
            <person name="Batzer M.A."/>
            <person name="Bustamante C.D."/>
            <person name="Eichler E.E."/>
            <person name="Hahn M.W."/>
            <person name="Hardison R.C."/>
            <person name="Makova K.D."/>
            <person name="Miller W."/>
            <person name="Milosavljevic A."/>
            <person name="Palermo R.E."/>
            <person name="Siepel A."/>
            <person name="Sikela J.M."/>
            <person name="Attaway T."/>
            <person name="Bell S."/>
            <person name="Bernard K.E."/>
            <person name="Buhay C.J."/>
            <person name="Chandrabose M.N."/>
            <person name="Dao M."/>
            <person name="Davis C."/>
            <person name="Delehaunty K.D."/>
            <person name="Ding Y."/>
            <person name="Dinh H.H."/>
            <person name="Dugan-Rocha S."/>
            <person name="Fulton L.A."/>
            <person name="Gabisi R.A."/>
            <person name="Garner T.T."/>
            <person name="Godfrey J."/>
            <person name="Hawes A.C."/>
            <person name="Hernandez J."/>
            <person name="Hines S."/>
            <person name="Holder M."/>
            <person name="Hume J."/>
            <person name="Jhangiani S.N."/>
            <person name="Joshi V."/>
            <person name="Khan Z.M."/>
            <person name="Kirkness E.F."/>
            <person name="Cree A."/>
            <person name="Fowler R.G."/>
            <person name="Lee S."/>
            <person name="Lewis L.R."/>
            <person name="Li Z."/>
            <person name="Liu Y.-S."/>
            <person name="Moore S.M."/>
            <person name="Muzny D."/>
            <person name="Nazareth L.V."/>
            <person name="Ngo D.N."/>
            <person name="Okwuonu G.O."/>
            <person name="Pai G."/>
            <person name="Parker D."/>
            <person name="Paul H.A."/>
            <person name="Pfannkoch C."/>
            <person name="Pohl C.S."/>
            <person name="Rogers Y.-H.C."/>
            <person name="Ruiz S.J."/>
            <person name="Sabo A."/>
            <person name="Santibanez J."/>
            <person name="Schneider B.W."/>
            <person name="Smith S.M."/>
            <person name="Sodergren E."/>
            <person name="Svatek A.F."/>
            <person name="Utterback T.R."/>
            <person name="Vattathil S."/>
            <person name="Warren W."/>
            <person name="White C.S."/>
            <person name="Chinwalla A.T."/>
            <person name="Feng Y."/>
            <person name="Halpern A.L."/>
            <person name="Hillier L.W."/>
            <person name="Huang X."/>
            <person name="Minx P."/>
            <person name="Nelson J.O."/>
            <person name="Pepin K.H."/>
            <person name="Qin X."/>
            <person name="Sutton G.G."/>
            <person name="Venter E."/>
            <person name="Walenz B.P."/>
            <person name="Wallis J.W."/>
            <person name="Worley K.C."/>
            <person name="Yang S.-P."/>
            <person name="Jones S.M."/>
            <person name="Marra M.A."/>
            <person name="Rocchi M."/>
            <person name="Schein J.E."/>
            <person name="Baertsch R."/>
            <person name="Clarke L."/>
            <person name="Csuros M."/>
            <person name="Glasscock J."/>
            <person name="Harris R.A."/>
            <person name="Havlak P."/>
            <person name="Jackson A.R."/>
            <person name="Jiang H."/>
            <person name="Liu Y."/>
            <person name="Messina D.N."/>
            <person name="Shen Y."/>
            <person name="Song H.X.-Z."/>
            <person name="Wylie T."/>
            <person name="Zhang L."/>
            <person name="Birney E."/>
            <person name="Han K."/>
            <person name="Konkel M.K."/>
            <person name="Lee J."/>
            <person name="Smit A.F.A."/>
            <person name="Ullmer B."/>
            <person name="Wang H."/>
            <person name="Xing J."/>
            <person name="Burhans R."/>
            <person name="Cheng Z."/>
            <person name="Karro J.E."/>
            <person name="Ma J."/>
            <person name="Raney B."/>
            <person name="She X."/>
            <person name="Cox M.J."/>
            <person name="Demuth J.P."/>
            <person name="Dumas L.J."/>
            <person name="Han S.-G."/>
            <person name="Hopkins J."/>
            <person name="Karimpour-Fard A."/>
            <person name="Kim Y.H."/>
            <person name="Pollack J.R."/>
            <person name="Vinar T."/>
            <person name="Addo-Quaye C."/>
            <person name="Degenhardt J."/>
            <person name="Denby A."/>
            <person name="Hubisz M.J."/>
            <person name="Indap A."/>
            <person name="Kosiol C."/>
            <person name="Lahn B.T."/>
            <person name="Lawson H.A."/>
            <person name="Marklein A."/>
            <person name="Nielsen R."/>
            <person name="Vallender E.J."/>
            <person name="Clark A.G."/>
            <person name="Ferguson B."/>
            <person name="Hernandez R.D."/>
            <person name="Hirani K."/>
            <person name="Kehrer-Sawatzki H."/>
            <person name="Kolb J."/>
            <person name="Patil S."/>
            <person name="Pu L.-L."/>
            <person name="Ren Y."/>
            <person name="Smith D.G."/>
            <person name="Wheeler D.A."/>
            <person name="Schenck I."/>
            <person name="Ball E.V."/>
            <person name="Chen R."/>
            <person name="Cooper D.N."/>
            <person name="Giardine B."/>
            <person name="Hsu F."/>
            <person name="Kent W.J."/>
            <person name="Lesk A."/>
            <person name="Nelson D.L."/>
            <person name="O'brien W.E."/>
            <person name="Pruefer K."/>
            <person name="Stenson P.D."/>
            <person name="Wallace J.C."/>
            <person name="Ke H."/>
            <person name="Liu X.-M."/>
            <person name="Wang P."/>
            <person name="Xiang A.P."/>
            <person name="Yang F."/>
            <person name="Barber G.P."/>
            <person name="Haussler D."/>
            <person name="Karolchik D."/>
            <person name="Kern A.D."/>
            <person name="Kuhn R.M."/>
            <person name="Smith K.E."/>
            <person name="Zwieg A.S."/>
        </authorList>
    </citation>
    <scope>NUCLEOTIDE SEQUENCE [LARGE SCALE GENOMIC DNA]</scope>
    <source>
        <strain evidence="3">17573</strain>
    </source>
</reference>
<sequence>MYGNAWMSRQKSAAGVKPSWRASARAMQKGNMGLEPPHTVPTGALPSGAVRRRPPSSRPQKGRPINSLHQEPGKATGTQCQLGKAAARAVPCRVLQSHRDRAAQGCGSPPLASPCPGYET</sequence>
<reference evidence="2" key="2">
    <citation type="submission" date="2019-01" db="EMBL/GenBank/DDBJ databases">
        <authorList>
            <person name="Graves T."/>
            <person name="Eichler E.E."/>
            <person name="Wilson R.K."/>
        </authorList>
    </citation>
    <scope>NUCLEOTIDE SEQUENCE [LARGE SCALE GENOMIC DNA]</scope>
    <source>
        <strain evidence="2">17573</strain>
    </source>
</reference>